<dbReference type="Proteomes" id="UP000838672">
    <property type="component" value="Unassembled WGS sequence"/>
</dbReference>
<dbReference type="EMBL" id="CAKLDI010000001">
    <property type="protein sequence ID" value="CAH0532906.1"/>
    <property type="molecule type" value="Genomic_DNA"/>
</dbReference>
<evidence type="ECO:0000256" key="1">
    <source>
        <dbReference type="ARBA" id="ARBA00001933"/>
    </source>
</evidence>
<comment type="cofactor">
    <cofactor evidence="1">
        <name>pyridoxal 5'-phosphate</name>
        <dbReference type="ChEBI" id="CHEBI:597326"/>
    </cofactor>
</comment>
<dbReference type="Gene3D" id="3.40.50.1100">
    <property type="match status" value="2"/>
</dbReference>
<keyword evidence="2" id="KW-0663">Pyridoxal phosphate</keyword>
<evidence type="ECO:0000256" key="3">
    <source>
        <dbReference type="ARBA" id="ARBA00023239"/>
    </source>
</evidence>
<dbReference type="PANTHER" id="PTHR48078:SF7">
    <property type="entry name" value="BLL6502 PROTEIN"/>
    <property type="match status" value="1"/>
</dbReference>
<dbReference type="SUPFAM" id="SSF53686">
    <property type="entry name" value="Tryptophan synthase beta subunit-like PLP-dependent enzymes"/>
    <property type="match status" value="1"/>
</dbReference>
<accession>A0ABN8DNX7</accession>
<keyword evidence="6" id="KW-1185">Reference proteome</keyword>
<dbReference type="InterPro" id="IPR000634">
    <property type="entry name" value="Ser/Thr_deHydtase_PyrdxlP-BS"/>
</dbReference>
<dbReference type="InterPro" id="IPR050147">
    <property type="entry name" value="Ser/Thr_Dehydratase"/>
</dbReference>
<dbReference type="RefSeq" id="WP_237465028.1">
    <property type="nucleotide sequence ID" value="NZ_CAKLDI010000001.1"/>
</dbReference>
<organism evidence="5 6">
    <name type="scientific">Vibrio stylophorae</name>
    <dbReference type="NCBI Taxonomy" id="659351"/>
    <lineage>
        <taxon>Bacteria</taxon>
        <taxon>Pseudomonadati</taxon>
        <taxon>Pseudomonadota</taxon>
        <taxon>Gammaproteobacteria</taxon>
        <taxon>Vibrionales</taxon>
        <taxon>Vibrionaceae</taxon>
        <taxon>Vibrio</taxon>
    </lineage>
</organism>
<feature type="domain" description="Tryptophan synthase beta chain-like PALP" evidence="4">
    <location>
        <begin position="29"/>
        <end position="308"/>
    </location>
</feature>
<proteinExistence type="predicted"/>
<reference evidence="5" key="1">
    <citation type="submission" date="2021-11" db="EMBL/GenBank/DDBJ databases">
        <authorList>
            <person name="Rodrigo-Torres L."/>
            <person name="Arahal R. D."/>
            <person name="Lucena T."/>
        </authorList>
    </citation>
    <scope>NUCLEOTIDE SEQUENCE</scope>
    <source>
        <strain evidence="5">CECT 7929</strain>
    </source>
</reference>
<gene>
    <name evidence="5" type="primary">tdcB</name>
    <name evidence="5" type="ORF">VST7929_00754</name>
</gene>
<dbReference type="InterPro" id="IPR036052">
    <property type="entry name" value="TrpB-like_PALP_sf"/>
</dbReference>
<protein>
    <submittedName>
        <fullName evidence="5">L-threonine ammonia-lyase</fullName>
        <ecNumber evidence="5">4.3.1.19</ecNumber>
    </submittedName>
</protein>
<evidence type="ECO:0000259" key="4">
    <source>
        <dbReference type="Pfam" id="PF00291"/>
    </source>
</evidence>
<keyword evidence="3 5" id="KW-0456">Lyase</keyword>
<evidence type="ECO:0000313" key="6">
    <source>
        <dbReference type="Proteomes" id="UP000838672"/>
    </source>
</evidence>
<dbReference type="PANTHER" id="PTHR48078">
    <property type="entry name" value="THREONINE DEHYDRATASE, MITOCHONDRIAL-RELATED"/>
    <property type="match status" value="1"/>
</dbReference>
<comment type="caution">
    <text evidence="5">The sequence shown here is derived from an EMBL/GenBank/DDBJ whole genome shotgun (WGS) entry which is preliminary data.</text>
</comment>
<sequence>MEDLKQYPISIGEVIRARQMIATRMPVSQLIYYPILSQVLGFDVYVKHENQNVTGSFKIRGGLNVMAHIQAKGIAGVVTFSTGNHGLSVAYAAKQFGLPAIVVVPEGANPAKMRLMQAAGATVLARGKNFDESALVVADICTERGYYYIHPANEPHLINGVGSEFIEVLEQQPDINAVILPLGGGSEVAAASVVFQALKPQVEIYAVQAKASSAAYQSWKSQQICQSDNQTFAGGFATGTAYELTFGLYRRSLSDFVLLQENEILQGIALAGHYTHQLLEGAGASTLMAAIKLRTRLRGKKVMLQFSGANASSDEIQQAYGLPEFSQGIAHSNTFSLV</sequence>
<dbReference type="GO" id="GO:0004794">
    <property type="term" value="F:threonine deaminase activity"/>
    <property type="evidence" value="ECO:0007669"/>
    <property type="project" value="UniProtKB-EC"/>
</dbReference>
<dbReference type="PROSITE" id="PS00165">
    <property type="entry name" value="DEHYDRATASE_SER_THR"/>
    <property type="match status" value="1"/>
</dbReference>
<name>A0ABN8DNX7_9VIBR</name>
<dbReference type="EC" id="4.3.1.19" evidence="5"/>
<dbReference type="InterPro" id="IPR001926">
    <property type="entry name" value="TrpB-like_PALP"/>
</dbReference>
<dbReference type="Pfam" id="PF00291">
    <property type="entry name" value="PALP"/>
    <property type="match status" value="1"/>
</dbReference>
<evidence type="ECO:0000256" key="2">
    <source>
        <dbReference type="ARBA" id="ARBA00022898"/>
    </source>
</evidence>
<evidence type="ECO:0000313" key="5">
    <source>
        <dbReference type="EMBL" id="CAH0532906.1"/>
    </source>
</evidence>